<name>A0A2I7SDF1_9CAUD</name>
<dbReference type="EMBL" id="MG727702">
    <property type="protein sequence ID" value="AUS03928.1"/>
    <property type="molecule type" value="Genomic_DNA"/>
</dbReference>
<protein>
    <submittedName>
        <fullName evidence="1">Uncharacterized protein</fullName>
    </submittedName>
</protein>
<dbReference type="Proteomes" id="UP000241929">
    <property type="component" value="Genome"/>
</dbReference>
<reference evidence="1 2" key="1">
    <citation type="submission" date="2017-12" db="EMBL/GenBank/DDBJ databases">
        <authorList>
            <person name="Hurst M.R.H."/>
        </authorList>
    </citation>
    <scope>NUCLEOTIDE SEQUENCE [LARGE SCALE GENOMIC DNA]</scope>
</reference>
<proteinExistence type="predicted"/>
<accession>A0A2I7SDF1</accession>
<organism evidence="1 2">
    <name type="scientific">Paenibacillus phage Likha</name>
    <dbReference type="NCBI Taxonomy" id="2070193"/>
    <lineage>
        <taxon>Viruses</taxon>
        <taxon>Duplodnaviria</taxon>
        <taxon>Heunggongvirae</taxon>
        <taxon>Uroviricota</taxon>
        <taxon>Caudoviricetes</taxon>
        <taxon>Fernvirus</taxon>
        <taxon>Fernvirus likha</taxon>
    </lineage>
</organism>
<evidence type="ECO:0000313" key="1">
    <source>
        <dbReference type="EMBL" id="AUS03928.1"/>
    </source>
</evidence>
<gene>
    <name evidence="1" type="ORF">LIKHA_30</name>
</gene>
<sequence>MINVIEKLVLLEYLDELKRKGYNTRVIWEFLKYVDKRIDKEIKQKHFK</sequence>
<evidence type="ECO:0000313" key="2">
    <source>
        <dbReference type="Proteomes" id="UP000241929"/>
    </source>
</evidence>
<keyword evidence="2" id="KW-1185">Reference proteome</keyword>